<feature type="transmembrane region" description="Helical" evidence="6">
    <location>
        <begin position="211"/>
        <end position="232"/>
    </location>
</feature>
<feature type="transmembrane region" description="Helical" evidence="6">
    <location>
        <begin position="288"/>
        <end position="308"/>
    </location>
</feature>
<feature type="transmembrane region" description="Helical" evidence="6">
    <location>
        <begin position="390"/>
        <end position="407"/>
    </location>
</feature>
<gene>
    <name evidence="8" type="ORF">GCM10009838_13500</name>
</gene>
<evidence type="ECO:0000313" key="9">
    <source>
        <dbReference type="Proteomes" id="UP001499854"/>
    </source>
</evidence>
<feature type="transmembrane region" description="Helical" evidence="6">
    <location>
        <begin position="141"/>
        <end position="159"/>
    </location>
</feature>
<evidence type="ECO:0000256" key="6">
    <source>
        <dbReference type="SAM" id="Phobius"/>
    </source>
</evidence>
<name>A0ABN2QV92_9ACTN</name>
<protein>
    <submittedName>
        <fullName evidence="8">MFS transporter</fullName>
    </submittedName>
</protein>
<evidence type="ECO:0000259" key="7">
    <source>
        <dbReference type="PROSITE" id="PS50850"/>
    </source>
</evidence>
<feature type="transmembrane region" description="Helical" evidence="6">
    <location>
        <begin position="413"/>
        <end position="435"/>
    </location>
</feature>
<feature type="transmembrane region" description="Helical" evidence="6">
    <location>
        <begin position="20"/>
        <end position="39"/>
    </location>
</feature>
<dbReference type="PANTHER" id="PTHR42718:SF9">
    <property type="entry name" value="MAJOR FACILITATOR SUPERFAMILY MULTIDRUG TRANSPORTER MFSC"/>
    <property type="match status" value="1"/>
</dbReference>
<dbReference type="CDD" id="cd17321">
    <property type="entry name" value="MFS_MMR_MDR_like"/>
    <property type="match status" value="1"/>
</dbReference>
<feature type="transmembrane region" description="Helical" evidence="6">
    <location>
        <begin position="345"/>
        <end position="369"/>
    </location>
</feature>
<dbReference type="InterPro" id="IPR036259">
    <property type="entry name" value="MFS_trans_sf"/>
</dbReference>
<evidence type="ECO:0000256" key="4">
    <source>
        <dbReference type="ARBA" id="ARBA00022989"/>
    </source>
</evidence>
<dbReference type="PANTHER" id="PTHR42718">
    <property type="entry name" value="MAJOR FACILITATOR SUPERFAMILY MULTIDRUG TRANSPORTER MFSC"/>
    <property type="match status" value="1"/>
</dbReference>
<feature type="transmembrane region" description="Helical" evidence="6">
    <location>
        <begin position="112"/>
        <end position="135"/>
    </location>
</feature>
<keyword evidence="5 6" id="KW-0472">Membrane</keyword>
<dbReference type="PROSITE" id="PS50850">
    <property type="entry name" value="MFS"/>
    <property type="match status" value="1"/>
</dbReference>
<dbReference type="Pfam" id="PF07690">
    <property type="entry name" value="MFS_1"/>
    <property type="match status" value="1"/>
</dbReference>
<sequence length="449" mass="46577">MVSVALPQIGTRLSASPTGLQWVVDAYVLVYAALLVPGGTLGDRLGRKRTYLAGVLIFGAGALTCALASNLPVLLAGRALQGVGPALLVPGSLTIVRSLFHDERRRAHAIGLWSTASGLAMAVGPALGGVIVAQWGWRTVFWINVPLAAVLATTAWYAVPDVPGTGRQSGERDGDARRTGLLADLDIPGAVLITAGLAASTYATVVGQSAGWGSAVFFVSTSITVLAVGLFVRRERRHREPLVDLNLFLRRDFLAANLAGLAVFFAFVGAIVYFSIYFQHVRHQGPIAAGLSVAAIGAAFAVAAPISGRLTHRFGPLPPLTGGLLLAAAAFLSLTPIGAHSGMVLIIARFVALGAGVGLALTPMTQIAVQAVPDGRAGMASAVHNALRQQGQVFGVAVLGAIVYAHQDYLTGFRIALLTSGLVLLAAAITTLLLPTRRPRPASGRSRHQ</sequence>
<dbReference type="InterPro" id="IPR020846">
    <property type="entry name" value="MFS_dom"/>
</dbReference>
<feature type="transmembrane region" description="Helical" evidence="6">
    <location>
        <begin position="253"/>
        <end position="276"/>
    </location>
</feature>
<dbReference type="EMBL" id="BAAAQM010000005">
    <property type="protein sequence ID" value="GAA1958662.1"/>
    <property type="molecule type" value="Genomic_DNA"/>
</dbReference>
<dbReference type="Gene3D" id="1.20.1250.20">
    <property type="entry name" value="MFS general substrate transporter like domains"/>
    <property type="match status" value="1"/>
</dbReference>
<keyword evidence="3 6" id="KW-0812">Transmembrane</keyword>
<dbReference type="Gene3D" id="1.20.1720.10">
    <property type="entry name" value="Multidrug resistance protein D"/>
    <property type="match status" value="1"/>
</dbReference>
<organism evidence="8 9">
    <name type="scientific">Catenulispora subtropica</name>
    <dbReference type="NCBI Taxonomy" id="450798"/>
    <lineage>
        <taxon>Bacteria</taxon>
        <taxon>Bacillati</taxon>
        <taxon>Actinomycetota</taxon>
        <taxon>Actinomycetes</taxon>
        <taxon>Catenulisporales</taxon>
        <taxon>Catenulisporaceae</taxon>
        <taxon>Catenulispora</taxon>
    </lineage>
</organism>
<comment type="caution">
    <text evidence="8">The sequence shown here is derived from an EMBL/GenBank/DDBJ whole genome shotgun (WGS) entry which is preliminary data.</text>
</comment>
<keyword evidence="9" id="KW-1185">Reference proteome</keyword>
<feature type="transmembrane region" description="Helical" evidence="6">
    <location>
        <begin position="320"/>
        <end position="339"/>
    </location>
</feature>
<evidence type="ECO:0000313" key="8">
    <source>
        <dbReference type="EMBL" id="GAA1958662.1"/>
    </source>
</evidence>
<evidence type="ECO:0000256" key="3">
    <source>
        <dbReference type="ARBA" id="ARBA00022692"/>
    </source>
</evidence>
<dbReference type="SUPFAM" id="SSF103473">
    <property type="entry name" value="MFS general substrate transporter"/>
    <property type="match status" value="1"/>
</dbReference>
<keyword evidence="4 6" id="KW-1133">Transmembrane helix</keyword>
<dbReference type="Proteomes" id="UP001499854">
    <property type="component" value="Unassembled WGS sequence"/>
</dbReference>
<evidence type="ECO:0000256" key="2">
    <source>
        <dbReference type="ARBA" id="ARBA00022448"/>
    </source>
</evidence>
<feature type="transmembrane region" description="Helical" evidence="6">
    <location>
        <begin position="51"/>
        <end position="73"/>
    </location>
</feature>
<reference evidence="8 9" key="1">
    <citation type="journal article" date="2019" name="Int. J. Syst. Evol. Microbiol.">
        <title>The Global Catalogue of Microorganisms (GCM) 10K type strain sequencing project: providing services to taxonomists for standard genome sequencing and annotation.</title>
        <authorList>
            <consortium name="The Broad Institute Genomics Platform"/>
            <consortium name="The Broad Institute Genome Sequencing Center for Infectious Disease"/>
            <person name="Wu L."/>
            <person name="Ma J."/>
        </authorList>
    </citation>
    <scope>NUCLEOTIDE SEQUENCE [LARGE SCALE GENOMIC DNA]</scope>
    <source>
        <strain evidence="8 9">JCM 16013</strain>
    </source>
</reference>
<proteinExistence type="predicted"/>
<comment type="subcellular location">
    <subcellularLocation>
        <location evidence="1">Cell membrane</location>
        <topology evidence="1">Multi-pass membrane protein</topology>
    </subcellularLocation>
</comment>
<accession>A0ABN2QV92</accession>
<dbReference type="InterPro" id="IPR011701">
    <property type="entry name" value="MFS"/>
</dbReference>
<evidence type="ECO:0000256" key="5">
    <source>
        <dbReference type="ARBA" id="ARBA00023136"/>
    </source>
</evidence>
<feature type="domain" description="Major facilitator superfamily (MFS) profile" evidence="7">
    <location>
        <begin position="1"/>
        <end position="438"/>
    </location>
</feature>
<keyword evidence="2" id="KW-0813">Transport</keyword>
<evidence type="ECO:0000256" key="1">
    <source>
        <dbReference type="ARBA" id="ARBA00004651"/>
    </source>
</evidence>